<reference evidence="1" key="1">
    <citation type="submission" date="2021-05" db="EMBL/GenBank/DDBJ databases">
        <authorList>
            <person name="Alioto T."/>
            <person name="Alioto T."/>
            <person name="Gomez Garrido J."/>
        </authorList>
    </citation>
    <scope>NUCLEOTIDE SEQUENCE</scope>
</reference>
<protein>
    <submittedName>
        <fullName evidence="1">Uncharacterized protein</fullName>
    </submittedName>
</protein>
<dbReference type="EMBL" id="HBUF01675540">
    <property type="protein sequence ID" value="CAG6791273.1"/>
    <property type="molecule type" value="Transcribed_RNA"/>
</dbReference>
<organism evidence="1">
    <name type="scientific">Cacopsylla melanoneura</name>
    <dbReference type="NCBI Taxonomy" id="428564"/>
    <lineage>
        <taxon>Eukaryota</taxon>
        <taxon>Metazoa</taxon>
        <taxon>Ecdysozoa</taxon>
        <taxon>Arthropoda</taxon>
        <taxon>Hexapoda</taxon>
        <taxon>Insecta</taxon>
        <taxon>Pterygota</taxon>
        <taxon>Neoptera</taxon>
        <taxon>Paraneoptera</taxon>
        <taxon>Hemiptera</taxon>
        <taxon>Sternorrhyncha</taxon>
        <taxon>Psylloidea</taxon>
        <taxon>Psyllidae</taxon>
        <taxon>Psyllinae</taxon>
        <taxon>Cacopsylla</taxon>
    </lineage>
</organism>
<dbReference type="AlphaFoldDB" id="A0A8D9BTD9"/>
<name>A0A8D9BTD9_9HEMI</name>
<proteinExistence type="predicted"/>
<accession>A0A8D9BTD9</accession>
<evidence type="ECO:0000313" key="1">
    <source>
        <dbReference type="EMBL" id="CAG6791273.1"/>
    </source>
</evidence>
<sequence length="119" mass="13718">METDLLILVVTLTTRQGSVIMMTRKRWLRARCDRDGFPIGRFEPRRKRSSVCPNKEECVPLESDEFVSCFENHSLFLQTKCDLHGHWKPIWFLASSTTCLQAHLSVAPSNDTSNLLMSF</sequence>